<dbReference type="AlphaFoldDB" id="A0A9D1MW96"/>
<comment type="catalytic activity">
    <reaction evidence="17">
        <text>FMN + ATP + H(+) = FAD + diphosphate</text>
        <dbReference type="Rhea" id="RHEA:17237"/>
        <dbReference type="ChEBI" id="CHEBI:15378"/>
        <dbReference type="ChEBI" id="CHEBI:30616"/>
        <dbReference type="ChEBI" id="CHEBI:33019"/>
        <dbReference type="ChEBI" id="CHEBI:57692"/>
        <dbReference type="ChEBI" id="CHEBI:58210"/>
        <dbReference type="EC" id="2.7.7.2"/>
    </reaction>
</comment>
<dbReference type="GO" id="GO:0005524">
    <property type="term" value="F:ATP binding"/>
    <property type="evidence" value="ECO:0007669"/>
    <property type="project" value="UniProtKB-KW"/>
</dbReference>
<evidence type="ECO:0000256" key="8">
    <source>
        <dbReference type="ARBA" id="ARBA00022643"/>
    </source>
</evidence>
<evidence type="ECO:0000259" key="18">
    <source>
        <dbReference type="SMART" id="SM00904"/>
    </source>
</evidence>
<dbReference type="InterPro" id="IPR015865">
    <property type="entry name" value="Riboflavin_kinase_bac/euk"/>
</dbReference>
<dbReference type="InterPro" id="IPR023465">
    <property type="entry name" value="Riboflavin_kinase_dom_sf"/>
</dbReference>
<evidence type="ECO:0000256" key="17">
    <source>
        <dbReference type="ARBA" id="ARBA00049494"/>
    </source>
</evidence>
<proteinExistence type="inferred from homology"/>
<keyword evidence="10" id="KW-0548">Nucleotidyltransferase</keyword>
<evidence type="ECO:0000256" key="7">
    <source>
        <dbReference type="ARBA" id="ARBA00022630"/>
    </source>
</evidence>
<dbReference type="SMART" id="SM00904">
    <property type="entry name" value="Flavokinase"/>
    <property type="match status" value="1"/>
</dbReference>
<evidence type="ECO:0000256" key="14">
    <source>
        <dbReference type="ARBA" id="ARBA00022840"/>
    </source>
</evidence>
<dbReference type="InterPro" id="IPR023468">
    <property type="entry name" value="Riboflavin_kinase"/>
</dbReference>
<feature type="domain" description="Riboflavin kinase" evidence="18">
    <location>
        <begin position="147"/>
        <end position="265"/>
    </location>
</feature>
<dbReference type="InterPro" id="IPR002606">
    <property type="entry name" value="Riboflavin_kinase_bac"/>
</dbReference>
<evidence type="ECO:0000256" key="4">
    <source>
        <dbReference type="ARBA" id="ARBA00012105"/>
    </source>
</evidence>
<dbReference type="EMBL" id="DVNM01000042">
    <property type="protein sequence ID" value="HIU69732.1"/>
    <property type="molecule type" value="Genomic_DNA"/>
</dbReference>
<comment type="caution">
    <text evidence="19">The sequence shown here is derived from an EMBL/GenBank/DDBJ whole genome shotgun (WGS) entry which is preliminary data.</text>
</comment>
<dbReference type="InterPro" id="IPR015864">
    <property type="entry name" value="FAD_synthase"/>
</dbReference>
<organism evidence="19 20">
    <name type="scientific">Candidatus Scybalenecus merdavium</name>
    <dbReference type="NCBI Taxonomy" id="2840939"/>
    <lineage>
        <taxon>Bacteria</taxon>
        <taxon>Bacillati</taxon>
        <taxon>Bacillota</taxon>
        <taxon>Clostridia</taxon>
        <taxon>Eubacteriales</taxon>
        <taxon>Oscillospiraceae</taxon>
        <taxon>Oscillospiraceae incertae sedis</taxon>
        <taxon>Candidatus Scybalenecus</taxon>
    </lineage>
</organism>
<evidence type="ECO:0000256" key="15">
    <source>
        <dbReference type="ARBA" id="ARBA00023268"/>
    </source>
</evidence>
<evidence type="ECO:0000256" key="12">
    <source>
        <dbReference type="ARBA" id="ARBA00022777"/>
    </source>
</evidence>
<dbReference type="PANTHER" id="PTHR22749:SF6">
    <property type="entry name" value="RIBOFLAVIN KINASE"/>
    <property type="match status" value="1"/>
</dbReference>
<dbReference type="GO" id="GO:0009231">
    <property type="term" value="P:riboflavin biosynthetic process"/>
    <property type="evidence" value="ECO:0007669"/>
    <property type="project" value="InterPro"/>
</dbReference>
<sequence length="267" mass="30898">MEKQRKAVALGDFDGMHRAHQMVVTGAENAVIYCVHNRFSLLQKSIFLRRYPNTQFADFDLIRNLPGEAFIEQILLDRLGAETVLCGFNFRFGRGASWSAMDLRRYCEARGVWVRILEHLDYGGEPISSTRIRAALAQGDIRQANEMLGYAFTFENEVMHGDQRGRTIDFPTINQYLPQGLVMPKYGVYESRTEVDGILYKSFTNIGLRPTWQVDWPLCETHIFGYRGDLYGRTVRVELVDYLRGEKKFSTVEELKQQLEYDKSRIV</sequence>
<protein>
    <recommendedName>
        <fullName evidence="6">Bifunctional riboflavin kinase/FMN adenylyltransferase</fullName>
        <ecNumber evidence="4">2.7.1.26</ecNumber>
        <ecNumber evidence="5">2.7.7.2</ecNumber>
    </recommendedName>
</protein>
<evidence type="ECO:0000256" key="16">
    <source>
        <dbReference type="ARBA" id="ARBA00047880"/>
    </source>
</evidence>
<dbReference type="GO" id="GO:0008531">
    <property type="term" value="F:riboflavin kinase activity"/>
    <property type="evidence" value="ECO:0007669"/>
    <property type="project" value="UniProtKB-EC"/>
</dbReference>
<evidence type="ECO:0000313" key="19">
    <source>
        <dbReference type="EMBL" id="HIU69732.1"/>
    </source>
</evidence>
<evidence type="ECO:0000256" key="10">
    <source>
        <dbReference type="ARBA" id="ARBA00022695"/>
    </source>
</evidence>
<gene>
    <name evidence="19" type="ORF">IAD23_07240</name>
</gene>
<comment type="catalytic activity">
    <reaction evidence="16">
        <text>riboflavin + ATP = FMN + ADP + H(+)</text>
        <dbReference type="Rhea" id="RHEA:14357"/>
        <dbReference type="ChEBI" id="CHEBI:15378"/>
        <dbReference type="ChEBI" id="CHEBI:30616"/>
        <dbReference type="ChEBI" id="CHEBI:57986"/>
        <dbReference type="ChEBI" id="CHEBI:58210"/>
        <dbReference type="ChEBI" id="CHEBI:456216"/>
        <dbReference type="EC" id="2.7.1.26"/>
    </reaction>
</comment>
<evidence type="ECO:0000256" key="6">
    <source>
        <dbReference type="ARBA" id="ARBA00018483"/>
    </source>
</evidence>
<dbReference type="Gene3D" id="3.40.50.620">
    <property type="entry name" value="HUPs"/>
    <property type="match status" value="1"/>
</dbReference>
<dbReference type="Pfam" id="PF06574">
    <property type="entry name" value="FAD_syn"/>
    <property type="match status" value="1"/>
</dbReference>
<dbReference type="SUPFAM" id="SSF82114">
    <property type="entry name" value="Riboflavin kinase-like"/>
    <property type="match status" value="1"/>
</dbReference>
<dbReference type="PANTHER" id="PTHR22749">
    <property type="entry name" value="RIBOFLAVIN KINASE/FMN ADENYLYLTRANSFERASE"/>
    <property type="match status" value="1"/>
</dbReference>
<comment type="pathway">
    <text evidence="2">Cofactor biosynthesis; FMN biosynthesis; FMN from riboflavin (ATP route): step 1/1.</text>
</comment>
<dbReference type="Pfam" id="PF01687">
    <property type="entry name" value="Flavokinase"/>
    <property type="match status" value="1"/>
</dbReference>
<evidence type="ECO:0000256" key="11">
    <source>
        <dbReference type="ARBA" id="ARBA00022741"/>
    </source>
</evidence>
<dbReference type="GO" id="GO:0009398">
    <property type="term" value="P:FMN biosynthetic process"/>
    <property type="evidence" value="ECO:0007669"/>
    <property type="project" value="TreeGrafter"/>
</dbReference>
<keyword evidence="9" id="KW-0808">Transferase</keyword>
<evidence type="ECO:0000256" key="5">
    <source>
        <dbReference type="ARBA" id="ARBA00012393"/>
    </source>
</evidence>
<keyword evidence="12" id="KW-0418">Kinase</keyword>
<reference evidence="19" key="2">
    <citation type="journal article" date="2021" name="PeerJ">
        <title>Extensive microbial diversity within the chicken gut microbiome revealed by metagenomics and culture.</title>
        <authorList>
            <person name="Gilroy R."/>
            <person name="Ravi A."/>
            <person name="Getino M."/>
            <person name="Pursley I."/>
            <person name="Horton D.L."/>
            <person name="Alikhan N.F."/>
            <person name="Baker D."/>
            <person name="Gharbi K."/>
            <person name="Hall N."/>
            <person name="Watson M."/>
            <person name="Adriaenssens E.M."/>
            <person name="Foster-Nyarko E."/>
            <person name="Jarju S."/>
            <person name="Secka A."/>
            <person name="Antonio M."/>
            <person name="Oren A."/>
            <person name="Chaudhuri R.R."/>
            <person name="La Ragione R."/>
            <person name="Hildebrand F."/>
            <person name="Pallen M.J."/>
        </authorList>
    </citation>
    <scope>NUCLEOTIDE SEQUENCE</scope>
    <source>
        <strain evidence="19">CHK176-6737</strain>
    </source>
</reference>
<keyword evidence="8" id="KW-0288">FMN</keyword>
<keyword evidence="14" id="KW-0067">ATP-binding</keyword>
<dbReference type="Proteomes" id="UP000824125">
    <property type="component" value="Unassembled WGS sequence"/>
</dbReference>
<name>A0A9D1MW96_9FIRM</name>
<dbReference type="PIRSF" id="PIRSF004491">
    <property type="entry name" value="FAD_Synth"/>
    <property type="match status" value="1"/>
</dbReference>
<keyword evidence="13" id="KW-0274">FAD</keyword>
<dbReference type="EC" id="2.7.7.2" evidence="5"/>
<accession>A0A9D1MW96</accession>
<dbReference type="Gene3D" id="2.40.30.30">
    <property type="entry name" value="Riboflavin kinase-like"/>
    <property type="match status" value="1"/>
</dbReference>
<keyword evidence="7" id="KW-0285">Flavoprotein</keyword>
<evidence type="ECO:0000256" key="13">
    <source>
        <dbReference type="ARBA" id="ARBA00022827"/>
    </source>
</evidence>
<dbReference type="EC" id="2.7.1.26" evidence="4"/>
<comment type="similarity">
    <text evidence="3">Belongs to the RibF family.</text>
</comment>
<keyword evidence="11" id="KW-0547">Nucleotide-binding</keyword>
<comment type="pathway">
    <text evidence="1">Cofactor biosynthesis; FAD biosynthesis; FAD from FMN: step 1/1.</text>
</comment>
<dbReference type="InterPro" id="IPR014729">
    <property type="entry name" value="Rossmann-like_a/b/a_fold"/>
</dbReference>
<evidence type="ECO:0000313" key="20">
    <source>
        <dbReference type="Proteomes" id="UP000824125"/>
    </source>
</evidence>
<evidence type="ECO:0000256" key="2">
    <source>
        <dbReference type="ARBA" id="ARBA00005201"/>
    </source>
</evidence>
<evidence type="ECO:0000256" key="3">
    <source>
        <dbReference type="ARBA" id="ARBA00010214"/>
    </source>
</evidence>
<dbReference type="SUPFAM" id="SSF52374">
    <property type="entry name" value="Nucleotidylyl transferase"/>
    <property type="match status" value="1"/>
</dbReference>
<keyword evidence="15" id="KW-0511">Multifunctional enzyme</keyword>
<reference evidence="19" key="1">
    <citation type="submission" date="2020-10" db="EMBL/GenBank/DDBJ databases">
        <authorList>
            <person name="Gilroy R."/>
        </authorList>
    </citation>
    <scope>NUCLEOTIDE SEQUENCE</scope>
    <source>
        <strain evidence="19">CHK176-6737</strain>
    </source>
</reference>
<evidence type="ECO:0000256" key="1">
    <source>
        <dbReference type="ARBA" id="ARBA00004726"/>
    </source>
</evidence>
<evidence type="ECO:0000256" key="9">
    <source>
        <dbReference type="ARBA" id="ARBA00022679"/>
    </source>
</evidence>
<dbReference type="GO" id="GO:0003919">
    <property type="term" value="F:FMN adenylyltransferase activity"/>
    <property type="evidence" value="ECO:0007669"/>
    <property type="project" value="UniProtKB-EC"/>
</dbReference>